<dbReference type="CDD" id="cd06225">
    <property type="entry name" value="HAMP"/>
    <property type="match status" value="1"/>
</dbReference>
<organism evidence="8 9">
    <name type="scientific">Paenibacillus contaminans</name>
    <dbReference type="NCBI Taxonomy" id="450362"/>
    <lineage>
        <taxon>Bacteria</taxon>
        <taxon>Bacillati</taxon>
        <taxon>Bacillota</taxon>
        <taxon>Bacilli</taxon>
        <taxon>Bacillales</taxon>
        <taxon>Paenibacillaceae</taxon>
        <taxon>Paenibacillus</taxon>
    </lineage>
</organism>
<proteinExistence type="predicted"/>
<dbReference type="SUPFAM" id="SSF158472">
    <property type="entry name" value="HAMP domain-like"/>
    <property type="match status" value="1"/>
</dbReference>
<reference evidence="8 9" key="1">
    <citation type="journal article" date="2009" name="Int. J. Syst. Evol. Microbiol.">
        <title>Paenibacillus contaminans sp. nov., isolated from a contaminated laboratory plate.</title>
        <authorList>
            <person name="Chou J.H."/>
            <person name="Lee J.H."/>
            <person name="Lin M.C."/>
            <person name="Chang P.S."/>
            <person name="Arun A.B."/>
            <person name="Young C.C."/>
            <person name="Chen W.M."/>
        </authorList>
    </citation>
    <scope>NUCLEOTIDE SEQUENCE [LARGE SCALE GENOMIC DNA]</scope>
    <source>
        <strain evidence="8 9">CKOBP-6</strain>
    </source>
</reference>
<dbReference type="GO" id="GO:0005886">
    <property type="term" value="C:plasma membrane"/>
    <property type="evidence" value="ECO:0007669"/>
    <property type="project" value="UniProtKB-SubCell"/>
</dbReference>
<comment type="caution">
    <text evidence="8">The sequence shown here is derived from an EMBL/GenBank/DDBJ whole genome shotgun (WGS) entry which is preliminary data.</text>
</comment>
<evidence type="ECO:0000256" key="2">
    <source>
        <dbReference type="ARBA" id="ARBA00022475"/>
    </source>
</evidence>
<dbReference type="Gene3D" id="3.30.565.10">
    <property type="entry name" value="Histidine kinase-like ATPase, C-terminal domain"/>
    <property type="match status" value="1"/>
</dbReference>
<keyword evidence="6" id="KW-0812">Transmembrane</keyword>
<evidence type="ECO:0000259" key="7">
    <source>
        <dbReference type="PROSITE" id="PS50885"/>
    </source>
</evidence>
<name>A0A329MJ60_9BACL</name>
<keyword evidence="9" id="KW-1185">Reference proteome</keyword>
<protein>
    <recommendedName>
        <fullName evidence="7">HAMP domain-containing protein</fullName>
    </recommendedName>
</protein>
<keyword evidence="3" id="KW-0597">Phosphoprotein</keyword>
<keyword evidence="5 6" id="KW-0472">Membrane</keyword>
<dbReference type="PROSITE" id="PS50885">
    <property type="entry name" value="HAMP"/>
    <property type="match status" value="1"/>
</dbReference>
<dbReference type="PANTHER" id="PTHR34220:SF7">
    <property type="entry name" value="SENSOR HISTIDINE KINASE YPDA"/>
    <property type="match status" value="1"/>
</dbReference>
<dbReference type="SMART" id="SM00304">
    <property type="entry name" value="HAMP"/>
    <property type="match status" value="1"/>
</dbReference>
<dbReference type="InterPro" id="IPR036890">
    <property type="entry name" value="HATPase_C_sf"/>
</dbReference>
<dbReference type="InterPro" id="IPR050640">
    <property type="entry name" value="Bact_2-comp_sensor_kinase"/>
</dbReference>
<evidence type="ECO:0000256" key="1">
    <source>
        <dbReference type="ARBA" id="ARBA00004651"/>
    </source>
</evidence>
<evidence type="ECO:0000313" key="9">
    <source>
        <dbReference type="Proteomes" id="UP000250369"/>
    </source>
</evidence>
<dbReference type="Pfam" id="PF00672">
    <property type="entry name" value="HAMP"/>
    <property type="match status" value="1"/>
</dbReference>
<feature type="transmembrane region" description="Helical" evidence="6">
    <location>
        <begin position="71"/>
        <end position="91"/>
    </location>
</feature>
<dbReference type="EMBL" id="QMFB01000011">
    <property type="protein sequence ID" value="RAV19598.1"/>
    <property type="molecule type" value="Genomic_DNA"/>
</dbReference>
<dbReference type="GO" id="GO:0000155">
    <property type="term" value="F:phosphorelay sensor kinase activity"/>
    <property type="evidence" value="ECO:0007669"/>
    <property type="project" value="InterPro"/>
</dbReference>
<dbReference type="Gene3D" id="6.10.340.10">
    <property type="match status" value="1"/>
</dbReference>
<dbReference type="AlphaFoldDB" id="A0A329MJ60"/>
<keyword evidence="6" id="KW-1133">Transmembrane helix</keyword>
<dbReference type="InterPro" id="IPR003660">
    <property type="entry name" value="HAMP_dom"/>
</dbReference>
<gene>
    <name evidence="8" type="ORF">DQG23_19235</name>
</gene>
<evidence type="ECO:0000256" key="3">
    <source>
        <dbReference type="ARBA" id="ARBA00022553"/>
    </source>
</evidence>
<dbReference type="SUPFAM" id="SSF55874">
    <property type="entry name" value="ATPase domain of HSP90 chaperone/DNA topoisomerase II/histidine kinase"/>
    <property type="match status" value="1"/>
</dbReference>
<evidence type="ECO:0000256" key="6">
    <source>
        <dbReference type="SAM" id="Phobius"/>
    </source>
</evidence>
<evidence type="ECO:0000256" key="5">
    <source>
        <dbReference type="ARBA" id="ARBA00023136"/>
    </source>
</evidence>
<evidence type="ECO:0000256" key="4">
    <source>
        <dbReference type="ARBA" id="ARBA00022679"/>
    </source>
</evidence>
<comment type="subcellular location">
    <subcellularLocation>
        <location evidence="1">Cell membrane</location>
        <topology evidence="1">Multi-pass membrane protein</topology>
    </subcellularLocation>
</comment>
<accession>A0A329MJ60</accession>
<sequence>MGLTVASTTTRAERNACWEIPNRKRSKSVCKTKLPISPIFAVNLTSNCIAGVCALKVHVGFFALSSLKNKIFLTFLLLILLPYAFLQFYSIRQIEQSVEKQVIEQNNKQLEQLKLTFEDLRGTVFRIAIRLEKDPVIISLLSGGGPAEEEDRRKLMDSLWNDLKSNALPSPYVFYSITDLQNRQYASYIPGKILSYKSALDQNGLEEMKSGKAGYVWVSDQETDLRPEDGKSPRLVTLYSQLHDERGREVGLLRIGIDFQTWLSSMAKSFPITQDFFLLNEKDAMLGGTGDRSDDVLAAFIRAGAGTDGGSHMVNGAYLYNRMPIPAMKWTLVSRFPLQLFFGDIEQMKQRMVSTFLLFTLVFVVITFFILSTITRPLRLLQKKMAEVADKQFQTHLPTRRYKGELLAVARAFNKMVSDVHALLRRLKEEERQKEAVRFQMLLSQMNPHFLLNTLNVVKWNVLSKGDEETAAICMSLGRLLETSLNEEADLIHFRTEKELTEAYVSILSFRYDQHFELHWECDERIAFALVPKLSLQPLVENAIFHGLSNKERGGAVWIRAYAAEGRCYLEVEDNGAGWNPATAPNPARKRKSIGLTNIKERLELLFKKDGRLDIEPLPAGTRVKLGFPLLMAEPYTEAERGSNDVERTARGG</sequence>
<feature type="transmembrane region" description="Helical" evidence="6">
    <location>
        <begin position="44"/>
        <end position="64"/>
    </location>
</feature>
<feature type="transmembrane region" description="Helical" evidence="6">
    <location>
        <begin position="356"/>
        <end position="375"/>
    </location>
</feature>
<dbReference type="Proteomes" id="UP000250369">
    <property type="component" value="Unassembled WGS sequence"/>
</dbReference>
<feature type="domain" description="HAMP" evidence="7">
    <location>
        <begin position="372"/>
        <end position="425"/>
    </location>
</feature>
<evidence type="ECO:0000313" key="8">
    <source>
        <dbReference type="EMBL" id="RAV19598.1"/>
    </source>
</evidence>
<dbReference type="Pfam" id="PF06580">
    <property type="entry name" value="His_kinase"/>
    <property type="match status" value="1"/>
</dbReference>
<keyword evidence="2" id="KW-1003">Cell membrane</keyword>
<dbReference type="PANTHER" id="PTHR34220">
    <property type="entry name" value="SENSOR HISTIDINE KINASE YPDA"/>
    <property type="match status" value="1"/>
</dbReference>
<dbReference type="InterPro" id="IPR010559">
    <property type="entry name" value="Sig_transdc_His_kin_internal"/>
</dbReference>
<keyword evidence="4" id="KW-0808">Transferase</keyword>